<evidence type="ECO:0008006" key="4">
    <source>
        <dbReference type="Google" id="ProtNLM"/>
    </source>
</evidence>
<dbReference type="Gene3D" id="3.40.390.10">
    <property type="entry name" value="Collagenase (Catalytic Domain)"/>
    <property type="match status" value="1"/>
</dbReference>
<comment type="similarity">
    <text evidence="1">Belongs to the peptidase M43B family.</text>
</comment>
<gene>
    <name evidence="2" type="ORF">EJ02DRAFT_433583</name>
</gene>
<organism evidence="2 3">
    <name type="scientific">Clathrospora elynae</name>
    <dbReference type="NCBI Taxonomy" id="706981"/>
    <lineage>
        <taxon>Eukaryota</taxon>
        <taxon>Fungi</taxon>
        <taxon>Dikarya</taxon>
        <taxon>Ascomycota</taxon>
        <taxon>Pezizomycotina</taxon>
        <taxon>Dothideomycetes</taxon>
        <taxon>Pleosporomycetidae</taxon>
        <taxon>Pleosporales</taxon>
        <taxon>Diademaceae</taxon>
        <taxon>Clathrospora</taxon>
    </lineage>
</organism>
<evidence type="ECO:0000256" key="1">
    <source>
        <dbReference type="ARBA" id="ARBA00008721"/>
    </source>
</evidence>
<dbReference type="GO" id="GO:0008237">
    <property type="term" value="F:metallopeptidase activity"/>
    <property type="evidence" value="ECO:0007669"/>
    <property type="project" value="InterPro"/>
</dbReference>
<protein>
    <recommendedName>
        <fullName evidence="4">Peptidase M43 pregnancy-associated plasma-A domain-containing protein</fullName>
    </recommendedName>
</protein>
<evidence type="ECO:0000313" key="3">
    <source>
        <dbReference type="Proteomes" id="UP000800038"/>
    </source>
</evidence>
<dbReference type="AlphaFoldDB" id="A0A6A5SQM1"/>
<dbReference type="Proteomes" id="UP000800038">
    <property type="component" value="Unassembled WGS sequence"/>
</dbReference>
<name>A0A6A5SQM1_9PLEO</name>
<proteinExistence type="inferred from homology"/>
<dbReference type="SUPFAM" id="SSF55486">
    <property type="entry name" value="Metalloproteases ('zincins'), catalytic domain"/>
    <property type="match status" value="1"/>
</dbReference>
<accession>A0A6A5SQM1</accession>
<evidence type="ECO:0000313" key="2">
    <source>
        <dbReference type="EMBL" id="KAF1942901.1"/>
    </source>
</evidence>
<dbReference type="PANTHER" id="PTHR47466:SF1">
    <property type="entry name" value="METALLOPROTEASE MEP1 (AFU_ORTHOLOGUE AFUA_1G07730)-RELATED"/>
    <property type="match status" value="1"/>
</dbReference>
<dbReference type="InterPro" id="IPR024079">
    <property type="entry name" value="MetalloPept_cat_dom_sf"/>
</dbReference>
<dbReference type="EMBL" id="ML976030">
    <property type="protein sequence ID" value="KAF1942901.1"/>
    <property type="molecule type" value="Genomic_DNA"/>
</dbReference>
<sequence length="282" mass="30714">MNIAEAVPYPHPPNPFSLTHYFPPSNTHPKPSHAVLDILLFCAAATLIATQFKCGTAPPSPEQALIDLNLSILEQEAASPATAGSSPHHPHPHGFNINVHWHVIALNNTQAGGTVSAAHLDAQLVALNEAYAPHSISFTQASSQTLVQPHWARHKGKGELPVPVIGYALVPLELADRSRPVNKEDGVVTFSKVIFGEKDYHQVWTALTHEVGHWLGCDMVDDTPAHTSTGGNCEVQNSCPNLPGLDPVSNYMSYAPDKCKTKFTFGQEGRMHTIWHLYRAKK</sequence>
<dbReference type="OrthoDB" id="536211at2759"/>
<reference evidence="2" key="1">
    <citation type="journal article" date="2020" name="Stud. Mycol.">
        <title>101 Dothideomycetes genomes: a test case for predicting lifestyles and emergence of pathogens.</title>
        <authorList>
            <person name="Haridas S."/>
            <person name="Albert R."/>
            <person name="Binder M."/>
            <person name="Bloem J."/>
            <person name="Labutti K."/>
            <person name="Salamov A."/>
            <person name="Andreopoulos B."/>
            <person name="Baker S."/>
            <person name="Barry K."/>
            <person name="Bills G."/>
            <person name="Bluhm B."/>
            <person name="Cannon C."/>
            <person name="Castanera R."/>
            <person name="Culley D."/>
            <person name="Daum C."/>
            <person name="Ezra D."/>
            <person name="Gonzalez J."/>
            <person name="Henrissat B."/>
            <person name="Kuo A."/>
            <person name="Liang C."/>
            <person name="Lipzen A."/>
            <person name="Lutzoni F."/>
            <person name="Magnuson J."/>
            <person name="Mondo S."/>
            <person name="Nolan M."/>
            <person name="Ohm R."/>
            <person name="Pangilinan J."/>
            <person name="Park H.-J."/>
            <person name="Ramirez L."/>
            <person name="Alfaro M."/>
            <person name="Sun H."/>
            <person name="Tritt A."/>
            <person name="Yoshinaga Y."/>
            <person name="Zwiers L.-H."/>
            <person name="Turgeon B."/>
            <person name="Goodwin S."/>
            <person name="Spatafora J."/>
            <person name="Crous P."/>
            <person name="Grigoriev I."/>
        </authorList>
    </citation>
    <scope>NUCLEOTIDE SEQUENCE</scope>
    <source>
        <strain evidence="2">CBS 161.51</strain>
    </source>
</reference>
<dbReference type="PANTHER" id="PTHR47466">
    <property type="match status" value="1"/>
</dbReference>
<keyword evidence="3" id="KW-1185">Reference proteome</keyword>